<dbReference type="Gene3D" id="3.20.20.210">
    <property type="match status" value="1"/>
</dbReference>
<dbReference type="NCBIfam" id="NF005085">
    <property type="entry name" value="PRK06520.1"/>
    <property type="match status" value="1"/>
</dbReference>
<dbReference type="EMBL" id="JBHRRZ010000017">
    <property type="protein sequence ID" value="MFC2949079.1"/>
    <property type="molecule type" value="Genomic_DNA"/>
</dbReference>
<sequence length="369" mass="42515">MAVKLEKKAPFKGDHVGSLLRPERLKQARLQHANGEITAEQLRKVEDEEIIKLVEKQKEAGLQSITDGEFRRSWWHFDFLENLVGVRGYDPGSGLSFKGIETKSYIIKVEDKVDFDERHPFLEHYKFLHEQVGENHVPKMTIPSPNMLLLRGEIDEDTYGVEDILPDLTKAYKKAIRAFYDAGCRYLQLDDTSWATFLSEKGLQSLRDKGYDPEKLQELFTRAINESLEGRPDDMLITMHICRGNYRSHYFSEGSYDAVSEIIFSKLQVDGLFLEFDDERSGGFEPLKHVNRDDLHVVLGLITTKFGELEDKEEVKQRISKAAEYLPADQLALSPQCGFASTEEGNDITEEQQWEKIRHVLDIAKDVWK</sequence>
<organism evidence="2 3">
    <name type="scientific">Virgibacillus sediminis</name>
    <dbReference type="NCBI Taxonomy" id="202260"/>
    <lineage>
        <taxon>Bacteria</taxon>
        <taxon>Bacillati</taxon>
        <taxon>Bacillota</taxon>
        <taxon>Bacilli</taxon>
        <taxon>Bacillales</taxon>
        <taxon>Bacillaceae</taxon>
        <taxon>Virgibacillus</taxon>
    </lineage>
</organism>
<gene>
    <name evidence="2" type="ORF">ACFODW_12100</name>
</gene>
<evidence type="ECO:0000313" key="2">
    <source>
        <dbReference type="EMBL" id="MFC2949079.1"/>
    </source>
</evidence>
<evidence type="ECO:0000313" key="3">
    <source>
        <dbReference type="Proteomes" id="UP001595387"/>
    </source>
</evidence>
<dbReference type="SUPFAM" id="SSF51726">
    <property type="entry name" value="UROD/MetE-like"/>
    <property type="match status" value="1"/>
</dbReference>
<reference evidence="3" key="1">
    <citation type="journal article" date="2019" name="Int. J. Syst. Evol. Microbiol.">
        <title>The Global Catalogue of Microorganisms (GCM) 10K type strain sequencing project: providing services to taxonomists for standard genome sequencing and annotation.</title>
        <authorList>
            <consortium name="The Broad Institute Genomics Platform"/>
            <consortium name="The Broad Institute Genome Sequencing Center for Infectious Disease"/>
            <person name="Wu L."/>
            <person name="Ma J."/>
        </authorList>
    </citation>
    <scope>NUCLEOTIDE SEQUENCE [LARGE SCALE GENOMIC DNA]</scope>
    <source>
        <strain evidence="3">KCTC 13193</strain>
    </source>
</reference>
<dbReference type="RefSeq" id="WP_390306777.1">
    <property type="nucleotide sequence ID" value="NZ_JBHRRZ010000017.1"/>
</dbReference>
<evidence type="ECO:0000259" key="1">
    <source>
        <dbReference type="Pfam" id="PF01717"/>
    </source>
</evidence>
<comment type="caution">
    <text evidence="2">The sequence shown here is derived from an EMBL/GenBank/DDBJ whole genome shotgun (WGS) entry which is preliminary data.</text>
</comment>
<dbReference type="EC" id="2.1.1.14" evidence="2"/>
<dbReference type="PANTHER" id="PTHR43844:SF1">
    <property type="entry name" value="METHIONINE SYNTHASE"/>
    <property type="match status" value="1"/>
</dbReference>
<dbReference type="InterPro" id="IPR002629">
    <property type="entry name" value="Met_Synth_C/arc"/>
</dbReference>
<dbReference type="InterPro" id="IPR038071">
    <property type="entry name" value="UROD/MetE-like_sf"/>
</dbReference>
<keyword evidence="3" id="KW-1185">Reference proteome</keyword>
<accession>A0ABV7A893</accession>
<feature type="domain" description="Cobalamin-independent methionine synthase MetE C-terminal/archaeal" evidence="1">
    <location>
        <begin position="16"/>
        <end position="344"/>
    </location>
</feature>
<dbReference type="GO" id="GO:0003871">
    <property type="term" value="F:5-methyltetrahydropteroyltriglutamate-homocysteine S-methyltransferase activity"/>
    <property type="evidence" value="ECO:0007669"/>
    <property type="project" value="UniProtKB-EC"/>
</dbReference>
<dbReference type="Proteomes" id="UP001595387">
    <property type="component" value="Unassembled WGS sequence"/>
</dbReference>
<dbReference type="CDD" id="cd03311">
    <property type="entry name" value="CIMS_C_terminal_like"/>
    <property type="match status" value="1"/>
</dbReference>
<dbReference type="Pfam" id="PF01717">
    <property type="entry name" value="Meth_synt_2"/>
    <property type="match status" value="1"/>
</dbReference>
<proteinExistence type="predicted"/>
<protein>
    <submittedName>
        <fullName evidence="2">5-methyltetrahydropteroyltriglutamate--homocysteine S-methyltransferase</fullName>
        <ecNumber evidence="2">2.1.1.14</ecNumber>
    </submittedName>
</protein>
<name>A0ABV7A893_9BACI</name>
<dbReference type="GO" id="GO:0032259">
    <property type="term" value="P:methylation"/>
    <property type="evidence" value="ECO:0007669"/>
    <property type="project" value="UniProtKB-KW"/>
</dbReference>
<keyword evidence="2" id="KW-0489">Methyltransferase</keyword>
<keyword evidence="2" id="KW-0808">Transferase</keyword>
<dbReference type="PANTHER" id="PTHR43844">
    <property type="entry name" value="METHIONINE SYNTHASE"/>
    <property type="match status" value="1"/>
</dbReference>